<organism evidence="1 2">
    <name type="scientific">Streptomyces lunaelactis</name>
    <dbReference type="NCBI Taxonomy" id="1535768"/>
    <lineage>
        <taxon>Bacteria</taxon>
        <taxon>Bacillati</taxon>
        <taxon>Actinomycetota</taxon>
        <taxon>Actinomycetes</taxon>
        <taxon>Kitasatosporales</taxon>
        <taxon>Streptomycetaceae</taxon>
        <taxon>Streptomyces</taxon>
    </lineage>
</organism>
<dbReference type="Gene3D" id="1.10.3210.10">
    <property type="entry name" value="Hypothetical protein af1432"/>
    <property type="match status" value="1"/>
</dbReference>
<keyword evidence="1" id="KW-0378">Hydrolase</keyword>
<dbReference type="AlphaFoldDB" id="A0A2R4SVT8"/>
<name>A0A2R4SVT8_9ACTN</name>
<dbReference type="PANTHER" id="PTHR35569:SF1">
    <property type="entry name" value="CYANAMIDE HYDRATASE DDI2-RELATED"/>
    <property type="match status" value="1"/>
</dbReference>
<gene>
    <name evidence="1" type="ORF">SLUN_00635</name>
</gene>
<proteinExistence type="predicted"/>
<dbReference type="PANTHER" id="PTHR35569">
    <property type="entry name" value="CYANAMIDE HYDRATASE DDI2-RELATED"/>
    <property type="match status" value="1"/>
</dbReference>
<sequence>MPLSSFPDSPLARAADQMLCAASPPTLVAHCHRTYRFGSAFLEGQRRAFDAEALFIASALHDLALTEAYDDPQTPFELHGARLAEQELHSRGARPDLVGLVRDAIALHMEITTADDPRPEVAAVHLGAAADVMGLRLDQLPPGLLTDVLELHPRQGFAAFVTDAVRRQAAAKPDSRIALLIRHAGFLDLIAAAPFED</sequence>
<evidence type="ECO:0000313" key="2">
    <source>
        <dbReference type="Proteomes" id="UP000244201"/>
    </source>
</evidence>
<dbReference type="GO" id="GO:0016787">
    <property type="term" value="F:hydrolase activity"/>
    <property type="evidence" value="ECO:0007669"/>
    <property type="project" value="UniProtKB-KW"/>
</dbReference>
<accession>A0A2R4SVT8</accession>
<dbReference type="RefSeq" id="WP_108146684.1">
    <property type="nucleotide sequence ID" value="NZ_JABSUO010000070.1"/>
</dbReference>
<dbReference type="Proteomes" id="UP000244201">
    <property type="component" value="Chromosome"/>
</dbReference>
<dbReference type="OrthoDB" id="8478129at2"/>
<keyword evidence="2" id="KW-1185">Reference proteome</keyword>
<dbReference type="EMBL" id="CP026304">
    <property type="protein sequence ID" value="AVZ70989.1"/>
    <property type="molecule type" value="Genomic_DNA"/>
</dbReference>
<evidence type="ECO:0000313" key="1">
    <source>
        <dbReference type="EMBL" id="AVZ70989.1"/>
    </source>
</evidence>
<reference evidence="1 2" key="1">
    <citation type="submission" date="2018-01" db="EMBL/GenBank/DDBJ databases">
        <title>Complete genome sequence of Streptomyces lunaelactis MM109T, a Ferroverdin A producer isolated from cave moonmilk deposits.</title>
        <authorList>
            <person name="Naome A."/>
            <person name="Martinet L."/>
            <person name="Maciejewska M."/>
            <person name="Anderssen S."/>
            <person name="Adam D."/>
            <person name="Tenconi E."/>
            <person name="Deflandre B."/>
            <person name="Arguelles-Arias A."/>
            <person name="Calusinska M."/>
            <person name="Copieters W."/>
            <person name="Karim L."/>
            <person name="Hanikenne M."/>
            <person name="Baurain D."/>
            <person name="van Wezel G."/>
            <person name="Smargiasso N."/>
            <person name="de Pauw E."/>
            <person name="Delfosse P."/>
            <person name="Rigali S."/>
        </authorList>
    </citation>
    <scope>NUCLEOTIDE SEQUENCE [LARGE SCALE GENOMIC DNA]</scope>
    <source>
        <strain evidence="1 2">MM109</strain>
    </source>
</reference>
<protein>
    <submittedName>
        <fullName evidence="1">Metal-dependent phosphohydrolase</fullName>
    </submittedName>
</protein>
<dbReference type="SUPFAM" id="SSF109604">
    <property type="entry name" value="HD-domain/PDEase-like"/>
    <property type="match status" value="1"/>
</dbReference>
<dbReference type="KEGG" id="slk:SLUN_00635"/>